<dbReference type="InterPro" id="IPR029058">
    <property type="entry name" value="AB_hydrolase_fold"/>
</dbReference>
<name>A0A2S0MRN8_9RHOB</name>
<evidence type="ECO:0000313" key="3">
    <source>
        <dbReference type="Proteomes" id="UP000237655"/>
    </source>
</evidence>
<proteinExistence type="predicted"/>
<dbReference type="Proteomes" id="UP000237655">
    <property type="component" value="Chromosome"/>
</dbReference>
<gene>
    <name evidence="2" type="ORF">C6Y53_12415</name>
</gene>
<dbReference type="InterPro" id="IPR017208">
    <property type="entry name" value="UCP037442_abhydr"/>
</dbReference>
<dbReference type="InterPro" id="IPR022742">
    <property type="entry name" value="Hydrolase_4"/>
</dbReference>
<protein>
    <recommendedName>
        <fullName evidence="1">Serine aminopeptidase S33 domain-containing protein</fullName>
    </recommendedName>
</protein>
<keyword evidence="3" id="KW-1185">Reference proteome</keyword>
<dbReference type="Pfam" id="PF12146">
    <property type="entry name" value="Hydrolase_4"/>
    <property type="match status" value="1"/>
</dbReference>
<dbReference type="EMBL" id="CP027665">
    <property type="protein sequence ID" value="AVO38411.1"/>
    <property type="molecule type" value="Genomic_DNA"/>
</dbReference>
<dbReference type="RefSeq" id="WP_106472725.1">
    <property type="nucleotide sequence ID" value="NZ_CP027665.1"/>
</dbReference>
<dbReference type="KEGG" id="thas:C6Y53_12415"/>
<dbReference type="AlphaFoldDB" id="A0A2S0MRN8"/>
<dbReference type="PIRSF" id="PIRSF037442">
    <property type="entry name" value="UCP037442_abhydr"/>
    <property type="match status" value="1"/>
</dbReference>
<accession>A0A2S0MRN8</accession>
<sequence>MEPDSVTIDQPGHPLAARLFRPDRPPQAVAVLNGAVGVPQTYYRHFATWLAQARGIACLTYDYRDFGASASGPLRQSRTSLADWAFDDQQAARDHLAGLFPGLPLWVIGHSLGGFGLPGQARLEDIDRVITVASGPVHHHDHPWPYQGLARVLWFVAGPVLTRACGYMPGRYVGLGADLPLDVFRQWKRWCTTPGFYFEDPTLEPGRLDAGALTCPLHIVALADDDTIPPPAVQRLETLYPNAQRRFDVLDPGDFALGKVGHLAAFARRNAALWPALIDGPS</sequence>
<evidence type="ECO:0000259" key="1">
    <source>
        <dbReference type="Pfam" id="PF12146"/>
    </source>
</evidence>
<dbReference type="Gene3D" id="3.40.50.1820">
    <property type="entry name" value="alpha/beta hydrolase"/>
    <property type="match status" value="1"/>
</dbReference>
<dbReference type="SUPFAM" id="SSF53474">
    <property type="entry name" value="alpha/beta-Hydrolases"/>
    <property type="match status" value="1"/>
</dbReference>
<reference evidence="3" key="1">
    <citation type="submission" date="2018-03" db="EMBL/GenBank/DDBJ databases">
        <title>Genomic analysis of the strain SH-1 isolated from shrimp intestine.</title>
        <authorList>
            <person name="Kim Y.-S."/>
            <person name="Kim S.-E."/>
            <person name="Kim K.-H."/>
        </authorList>
    </citation>
    <scope>NUCLEOTIDE SEQUENCE [LARGE SCALE GENOMIC DNA]</scope>
    <source>
        <strain evidence="3">SH-1</strain>
    </source>
</reference>
<evidence type="ECO:0000313" key="2">
    <source>
        <dbReference type="EMBL" id="AVO38411.1"/>
    </source>
</evidence>
<feature type="domain" description="Serine aminopeptidase S33" evidence="1">
    <location>
        <begin position="27"/>
        <end position="144"/>
    </location>
</feature>
<organism evidence="2 3">
    <name type="scientific">Pukyongiella litopenaei</name>
    <dbReference type="NCBI Taxonomy" id="2605946"/>
    <lineage>
        <taxon>Bacteria</taxon>
        <taxon>Pseudomonadati</taxon>
        <taxon>Pseudomonadota</taxon>
        <taxon>Alphaproteobacteria</taxon>
        <taxon>Rhodobacterales</taxon>
        <taxon>Paracoccaceae</taxon>
        <taxon>Pukyongiella</taxon>
    </lineage>
</organism>